<dbReference type="OrthoDB" id="10255964at2759"/>
<feature type="compositionally biased region" description="Basic and acidic residues" evidence="1">
    <location>
        <begin position="18"/>
        <end position="42"/>
    </location>
</feature>
<dbReference type="Gene3D" id="1.25.40.90">
    <property type="match status" value="1"/>
</dbReference>
<proteinExistence type="predicted"/>
<dbReference type="Proteomes" id="UP000799118">
    <property type="component" value="Unassembled WGS sequence"/>
</dbReference>
<dbReference type="CDD" id="cd16980">
    <property type="entry name" value="VHS_Lsb5"/>
    <property type="match status" value="1"/>
</dbReference>
<dbReference type="PROSITE" id="PS50179">
    <property type="entry name" value="VHS"/>
    <property type="match status" value="1"/>
</dbReference>
<dbReference type="InterPro" id="IPR002014">
    <property type="entry name" value="VHS_dom"/>
</dbReference>
<dbReference type="GO" id="GO:0030479">
    <property type="term" value="C:actin cortical patch"/>
    <property type="evidence" value="ECO:0007669"/>
    <property type="project" value="TreeGrafter"/>
</dbReference>
<keyword evidence="4" id="KW-1185">Reference proteome</keyword>
<feature type="region of interest" description="Disordered" evidence="1">
    <location>
        <begin position="17"/>
        <end position="45"/>
    </location>
</feature>
<dbReference type="GO" id="GO:0007034">
    <property type="term" value="P:vacuolar transport"/>
    <property type="evidence" value="ECO:0007669"/>
    <property type="project" value="UniProtKB-ARBA"/>
</dbReference>
<evidence type="ECO:0000256" key="1">
    <source>
        <dbReference type="SAM" id="MobiDB-lite"/>
    </source>
</evidence>
<accession>A0A6A4H6Y9</accession>
<dbReference type="PANTHER" id="PTHR47789">
    <property type="entry name" value="LAS SEVENTEEN-BINDING PROTEIN 5"/>
    <property type="match status" value="1"/>
</dbReference>
<gene>
    <name evidence="3" type="ORF">BT96DRAFT_943555</name>
</gene>
<dbReference type="AlphaFoldDB" id="A0A6A4H6Y9"/>
<protein>
    <recommendedName>
        <fullName evidence="2">VHS domain-containing protein</fullName>
    </recommendedName>
</protein>
<name>A0A6A4H6Y9_9AGAR</name>
<evidence type="ECO:0000313" key="4">
    <source>
        <dbReference type="Proteomes" id="UP000799118"/>
    </source>
</evidence>
<dbReference type="EMBL" id="ML769560">
    <property type="protein sequence ID" value="KAE9393989.1"/>
    <property type="molecule type" value="Genomic_DNA"/>
</dbReference>
<dbReference type="GO" id="GO:0006897">
    <property type="term" value="P:endocytosis"/>
    <property type="evidence" value="ECO:0007669"/>
    <property type="project" value="InterPro"/>
</dbReference>
<reference evidence="3" key="1">
    <citation type="journal article" date="2019" name="Environ. Microbiol.">
        <title>Fungal ecological strategies reflected in gene transcription - a case study of two litter decomposers.</title>
        <authorList>
            <person name="Barbi F."/>
            <person name="Kohler A."/>
            <person name="Barry K."/>
            <person name="Baskaran P."/>
            <person name="Daum C."/>
            <person name="Fauchery L."/>
            <person name="Ihrmark K."/>
            <person name="Kuo A."/>
            <person name="LaButti K."/>
            <person name="Lipzen A."/>
            <person name="Morin E."/>
            <person name="Grigoriev I.V."/>
            <person name="Henrissat B."/>
            <person name="Lindahl B."/>
            <person name="Martin F."/>
        </authorList>
    </citation>
    <scope>NUCLEOTIDE SEQUENCE</scope>
    <source>
        <strain evidence="3">JB14</strain>
    </source>
</reference>
<organism evidence="3 4">
    <name type="scientific">Gymnopus androsaceus JB14</name>
    <dbReference type="NCBI Taxonomy" id="1447944"/>
    <lineage>
        <taxon>Eukaryota</taxon>
        <taxon>Fungi</taxon>
        <taxon>Dikarya</taxon>
        <taxon>Basidiomycota</taxon>
        <taxon>Agaricomycotina</taxon>
        <taxon>Agaricomycetes</taxon>
        <taxon>Agaricomycetidae</taxon>
        <taxon>Agaricales</taxon>
        <taxon>Marasmiineae</taxon>
        <taxon>Omphalotaceae</taxon>
        <taxon>Gymnopus</taxon>
    </lineage>
</organism>
<sequence>MDSSNWGTGTVGMIQKLEPIEELSKQHEQRDNNWKPEKESRSPNHIVPLDEDIRRLFQECNIGLGNARLLNQALANTKMEGLKREGVIKEFRLKCLSSQELIAAQISLAAAGANRTRTEKEREKQLFYEAGVLDRRSLFDEQTTEEMLLSALLEANRELLTALRHCDDLEIHITFESLQQLELQEPTEHEHLEERKEAAMSKKLSRKVPLEVEIQRLCQEREFGIDLRHWDLVLEVCERATSNEVSAMEAVGALRKELRYSPPASQLCAARLWAIMLRIASDIFLTICASRKFLDTLEDLLTSTGGGLFGSGRSTAPVVRERLIDVLAAAVYASRTKQDNGFSKLWKKVKPNNKPDEGVPLDVDDAMFYPPVGWSDRASAYYTESDINSITPHNDIMVSVDWDYREDY</sequence>
<dbReference type="GO" id="GO:0043130">
    <property type="term" value="F:ubiquitin binding"/>
    <property type="evidence" value="ECO:0007669"/>
    <property type="project" value="InterPro"/>
</dbReference>
<dbReference type="InterPro" id="IPR045007">
    <property type="entry name" value="LSB5"/>
</dbReference>
<dbReference type="PANTHER" id="PTHR47789:SF2">
    <property type="entry name" value="VHS DOMAIN-CONTAINING PROTEIN"/>
    <property type="match status" value="1"/>
</dbReference>
<dbReference type="SUPFAM" id="SSF48464">
    <property type="entry name" value="ENTH/VHS domain"/>
    <property type="match status" value="1"/>
</dbReference>
<evidence type="ECO:0000313" key="3">
    <source>
        <dbReference type="EMBL" id="KAE9393989.1"/>
    </source>
</evidence>
<dbReference type="GO" id="GO:0051666">
    <property type="term" value="P:actin cortical patch localization"/>
    <property type="evidence" value="ECO:0007669"/>
    <property type="project" value="TreeGrafter"/>
</dbReference>
<evidence type="ECO:0000259" key="2">
    <source>
        <dbReference type="PROSITE" id="PS50179"/>
    </source>
</evidence>
<dbReference type="InterPro" id="IPR008942">
    <property type="entry name" value="ENTH_VHS"/>
</dbReference>
<feature type="domain" description="VHS" evidence="2">
    <location>
        <begin position="229"/>
        <end position="327"/>
    </location>
</feature>
<dbReference type="GO" id="GO:0007015">
    <property type="term" value="P:actin filament organization"/>
    <property type="evidence" value="ECO:0007669"/>
    <property type="project" value="InterPro"/>
</dbReference>
<dbReference type="GO" id="GO:0035091">
    <property type="term" value="F:phosphatidylinositol binding"/>
    <property type="evidence" value="ECO:0007669"/>
    <property type="project" value="InterPro"/>
</dbReference>